<comment type="caution">
    <text evidence="2">The sequence shown here is derived from an EMBL/GenBank/DDBJ whole genome shotgun (WGS) entry which is preliminary data.</text>
</comment>
<dbReference type="OrthoDB" id="9804747at2"/>
<dbReference type="InterPro" id="IPR052020">
    <property type="entry name" value="Cyclic_di-GMP/3'3'-cGAMP_PDE"/>
</dbReference>
<keyword evidence="3" id="KW-1185">Reference proteome</keyword>
<dbReference type="InterPro" id="IPR037522">
    <property type="entry name" value="HD_GYP_dom"/>
</dbReference>
<dbReference type="SUPFAM" id="SSF109604">
    <property type="entry name" value="HD-domain/PDEase-like"/>
    <property type="match status" value="1"/>
</dbReference>
<dbReference type="RefSeq" id="WP_058294273.1">
    <property type="nucleotide sequence ID" value="NZ_LN890327.1"/>
</dbReference>
<organism evidence="2 3">
    <name type="scientific">Clostridium neonatale</name>
    <dbReference type="NCBI Taxonomy" id="137838"/>
    <lineage>
        <taxon>Bacteria</taxon>
        <taxon>Bacillati</taxon>
        <taxon>Bacillota</taxon>
        <taxon>Clostridia</taxon>
        <taxon>Eubacteriales</taxon>
        <taxon>Clostridiaceae</taxon>
        <taxon>Clostridium</taxon>
    </lineage>
</organism>
<sequence length="177" mass="20142">MESLQKSVEEKSLETREHTERVTEYALNIGRVMKLKTSELDELILSAELHDMGKIAINEEILLKKGNLTDEEFEIMKAHAEKGDRIINASSELVNVAKCVLAHHEKYDGTGYPLGLKGKEIPVIARIINVADSYDVMTHDRVYKKAIKKDDAIRELKRCSGSQFDPDIVEHFIKHIK</sequence>
<accession>A0A2A7MG73</accession>
<proteinExistence type="predicted"/>
<dbReference type="STRING" id="137838.GCA_001458595_01407"/>
<gene>
    <name evidence="2" type="ORF">CQ394_15850</name>
</gene>
<evidence type="ECO:0000313" key="3">
    <source>
        <dbReference type="Proteomes" id="UP000220840"/>
    </source>
</evidence>
<evidence type="ECO:0000313" key="2">
    <source>
        <dbReference type="EMBL" id="PEG30108.1"/>
    </source>
</evidence>
<dbReference type="Gene3D" id="1.10.3210.10">
    <property type="entry name" value="Hypothetical protein af1432"/>
    <property type="match status" value="1"/>
</dbReference>
<dbReference type="EMBL" id="PDCJ01000002">
    <property type="protein sequence ID" value="PEG30108.1"/>
    <property type="molecule type" value="Genomic_DNA"/>
</dbReference>
<dbReference type="PROSITE" id="PS51832">
    <property type="entry name" value="HD_GYP"/>
    <property type="match status" value="1"/>
</dbReference>
<dbReference type="CDD" id="cd00077">
    <property type="entry name" value="HDc"/>
    <property type="match status" value="1"/>
</dbReference>
<dbReference type="InterPro" id="IPR003607">
    <property type="entry name" value="HD/PDEase_dom"/>
</dbReference>
<dbReference type="AlphaFoldDB" id="A0A2A7MG73"/>
<dbReference type="SMART" id="SM00471">
    <property type="entry name" value="HDc"/>
    <property type="match status" value="1"/>
</dbReference>
<evidence type="ECO:0000259" key="1">
    <source>
        <dbReference type="PROSITE" id="PS51832"/>
    </source>
</evidence>
<dbReference type="Pfam" id="PF13487">
    <property type="entry name" value="HD_5"/>
    <property type="match status" value="1"/>
</dbReference>
<dbReference type="PANTHER" id="PTHR45228">
    <property type="entry name" value="CYCLIC DI-GMP PHOSPHODIESTERASE TM_0186-RELATED"/>
    <property type="match status" value="1"/>
</dbReference>
<dbReference type="PANTHER" id="PTHR45228:SF1">
    <property type="entry name" value="CYCLIC DI-GMP PHOSPHODIESTERASE TM_0186"/>
    <property type="match status" value="1"/>
</dbReference>
<reference evidence="2 3" key="1">
    <citation type="submission" date="2017-10" db="EMBL/GenBank/DDBJ databases">
        <title>Effective Description of Clostridium neonatale sp. nov. linked to necrotizing enterocolitis in neonates and a clarification of species assignable to the genus Clostridium (Prazmowski 1880) emend. Lawson and Rainey 2016.</title>
        <authorList>
            <person name="Bernard K."/>
            <person name="Burdz T."/>
            <person name="Wiebe D."/>
            <person name="Balcewich B."/>
            <person name="Alfa M."/>
            <person name="Bernier A.-M."/>
        </authorList>
    </citation>
    <scope>NUCLEOTIDE SEQUENCE [LARGE SCALE GENOMIC DNA]</scope>
    <source>
        <strain evidence="2 3">LCDC99A005</strain>
    </source>
</reference>
<feature type="domain" description="HD-GYP" evidence="1">
    <location>
        <begin position="1"/>
        <end position="177"/>
    </location>
</feature>
<name>A0A2A7MG73_9CLOT</name>
<dbReference type="Proteomes" id="UP000220840">
    <property type="component" value="Unassembled WGS sequence"/>
</dbReference>
<protein>
    <recommendedName>
        <fullName evidence="1">HD-GYP domain-containing protein</fullName>
    </recommendedName>
</protein>